<dbReference type="GO" id="GO:0070008">
    <property type="term" value="F:serine-type exopeptidase activity"/>
    <property type="evidence" value="ECO:0007669"/>
    <property type="project" value="InterPro"/>
</dbReference>
<comment type="caution">
    <text evidence="6">The sequence shown here is derived from an EMBL/GenBank/DDBJ whole genome shotgun (WGS) entry which is preliminary data.</text>
</comment>
<dbReference type="PANTHER" id="PTHR11010">
    <property type="entry name" value="PROTEASE S28 PRO-X CARBOXYPEPTIDASE-RELATED"/>
    <property type="match status" value="1"/>
</dbReference>
<evidence type="ECO:0000256" key="3">
    <source>
        <dbReference type="ARBA" id="ARBA00022729"/>
    </source>
</evidence>
<evidence type="ECO:0000256" key="2">
    <source>
        <dbReference type="ARBA" id="ARBA00022670"/>
    </source>
</evidence>
<dbReference type="GO" id="GO:0006508">
    <property type="term" value="P:proteolysis"/>
    <property type="evidence" value="ECO:0007669"/>
    <property type="project" value="UniProtKB-KW"/>
</dbReference>
<dbReference type="InterPro" id="IPR008758">
    <property type="entry name" value="Peptidase_S28"/>
</dbReference>
<keyword evidence="2" id="KW-0645">Protease</keyword>
<proteinExistence type="inferred from homology"/>
<evidence type="ECO:0000256" key="1">
    <source>
        <dbReference type="ARBA" id="ARBA00011079"/>
    </source>
</evidence>
<dbReference type="EMBL" id="JARGEI010000029">
    <property type="protein sequence ID" value="KAJ8705926.1"/>
    <property type="molecule type" value="Genomic_DNA"/>
</dbReference>
<dbReference type="PANTHER" id="PTHR11010:SF5">
    <property type="entry name" value="RE36938P-RELATED"/>
    <property type="match status" value="1"/>
</dbReference>
<dbReference type="SUPFAM" id="SSF53474">
    <property type="entry name" value="alpha/beta-Hydrolases"/>
    <property type="match status" value="1"/>
</dbReference>
<evidence type="ECO:0000313" key="6">
    <source>
        <dbReference type="EMBL" id="KAJ8705926.1"/>
    </source>
</evidence>
<keyword evidence="7" id="KW-1185">Reference proteome</keyword>
<protein>
    <recommendedName>
        <fullName evidence="8">Serine protease K12H4.7</fullName>
    </recommendedName>
</protein>
<evidence type="ECO:0000256" key="4">
    <source>
        <dbReference type="ARBA" id="ARBA00022801"/>
    </source>
</evidence>
<dbReference type="Pfam" id="PF05577">
    <property type="entry name" value="Peptidase_S28"/>
    <property type="match status" value="1"/>
</dbReference>
<evidence type="ECO:0000313" key="7">
    <source>
        <dbReference type="Proteomes" id="UP001231518"/>
    </source>
</evidence>
<keyword evidence="5" id="KW-0325">Glycoprotein</keyword>
<keyword evidence="4" id="KW-0378">Hydrolase</keyword>
<keyword evidence="3" id="KW-0732">Signal</keyword>
<evidence type="ECO:0008006" key="8">
    <source>
        <dbReference type="Google" id="ProtNLM"/>
    </source>
</evidence>
<dbReference type="Gene3D" id="3.40.50.1820">
    <property type="entry name" value="alpha/beta hydrolase"/>
    <property type="match status" value="1"/>
</dbReference>
<comment type="similarity">
    <text evidence="1">Belongs to the peptidase S28 family.</text>
</comment>
<reference evidence="6" key="1">
    <citation type="submission" date="2023-03" db="EMBL/GenBank/DDBJ databases">
        <title>Chromosome-level genomes of two armyworms, Mythimna separata and Mythimna loreyi, provide insights into the biosynthesis and reception of sex pheromones.</title>
        <authorList>
            <person name="Zhao H."/>
        </authorList>
    </citation>
    <scope>NUCLEOTIDE SEQUENCE</scope>
    <source>
        <strain evidence="6">BeijingLab</strain>
        <tissue evidence="6">Pupa</tissue>
    </source>
</reference>
<gene>
    <name evidence="6" type="ORF">PYW07_010703</name>
</gene>
<accession>A0AAD7Y7V2</accession>
<evidence type="ECO:0000256" key="5">
    <source>
        <dbReference type="ARBA" id="ARBA00023180"/>
    </source>
</evidence>
<dbReference type="InterPro" id="IPR029058">
    <property type="entry name" value="AB_hydrolase_fold"/>
</dbReference>
<dbReference type="AlphaFoldDB" id="A0AAD7Y7V2"/>
<name>A0AAD7Y7V2_MYTSE</name>
<organism evidence="6 7">
    <name type="scientific">Mythimna separata</name>
    <name type="common">Oriental armyworm</name>
    <name type="synonym">Pseudaletia separata</name>
    <dbReference type="NCBI Taxonomy" id="271217"/>
    <lineage>
        <taxon>Eukaryota</taxon>
        <taxon>Metazoa</taxon>
        <taxon>Ecdysozoa</taxon>
        <taxon>Arthropoda</taxon>
        <taxon>Hexapoda</taxon>
        <taxon>Insecta</taxon>
        <taxon>Pterygota</taxon>
        <taxon>Neoptera</taxon>
        <taxon>Endopterygota</taxon>
        <taxon>Lepidoptera</taxon>
        <taxon>Glossata</taxon>
        <taxon>Ditrysia</taxon>
        <taxon>Noctuoidea</taxon>
        <taxon>Noctuidae</taxon>
        <taxon>Noctuinae</taxon>
        <taxon>Hadenini</taxon>
        <taxon>Mythimna</taxon>
    </lineage>
</organism>
<dbReference type="GO" id="GO:0008239">
    <property type="term" value="F:dipeptidyl-peptidase activity"/>
    <property type="evidence" value="ECO:0007669"/>
    <property type="project" value="TreeGrafter"/>
</dbReference>
<sequence length="335" mass="37288">MWFILLLIAPCLAFHMQEPLPPARSSRLSPVEGWVQVRLNHFMAYDTRTYPMRYYYNNEFAGARGNLVIFVGGEWAISEGWTQAGLAYELAKKMGAGLFYTEHRFYGSSRPFADSALPNLSFLSIDQALADLAQFIQYIKSDDFEYGRFRNAKVALVGCSYAGTMATWMRLAYPHVVDAAFSDSGPLLAQENFPEYLEVVAEAIREQGGETCLNNIEEAMRQLVVLVNSTAGANQVSEMFKTCTPLQAGIPLDVATFFWYGITETFAGLVQGASPGDIPAACVKLNDTSVASHVQRLANYITSDSWNQPCIETRYTQVVANHRNTSFDAYESTSK</sequence>
<dbReference type="Proteomes" id="UP001231518">
    <property type="component" value="Chromosome 26"/>
</dbReference>